<evidence type="ECO:0000313" key="3">
    <source>
        <dbReference type="Proteomes" id="UP000007129"/>
    </source>
</evidence>
<sequence length="187" mass="19570">MSDAERKPSVDDHHLIEKTTMAGLKRKADHAVESTVVNHEDAAMPTAENALSSVLTGGRLSTAMNRDAEPRDTTQMPGRRAKAAGAQMIDAISEAAEAVVDTARQVKSVISESAVKTGKKLDEKADSSLGPYGSPGTCVPSDLDPLAEAVHAGLNLEGCEPTDSEDDEQGRESCAGGGAREGKDKEQ</sequence>
<protein>
    <submittedName>
        <fullName evidence="2">Uncharacterized protein</fullName>
    </submittedName>
</protein>
<evidence type="ECO:0000313" key="2">
    <source>
        <dbReference type="EMBL" id="EKG09336.1"/>
    </source>
</evidence>
<dbReference type="InParanoid" id="K2QHR2"/>
<dbReference type="OrthoDB" id="3930840at2759"/>
<reference evidence="2 3" key="1">
    <citation type="journal article" date="2012" name="BMC Genomics">
        <title>Tools to kill: Genome of one of the most destructive plant pathogenic fungi Macrophomina phaseolina.</title>
        <authorList>
            <person name="Islam M.S."/>
            <person name="Haque M.S."/>
            <person name="Islam M.M."/>
            <person name="Emdad E.M."/>
            <person name="Halim A."/>
            <person name="Hossen Q.M.M."/>
            <person name="Hossain M.Z."/>
            <person name="Ahmed B."/>
            <person name="Rahim S."/>
            <person name="Rahman M.S."/>
            <person name="Alam M.M."/>
            <person name="Hou S."/>
            <person name="Wan X."/>
            <person name="Saito J.A."/>
            <person name="Alam M."/>
        </authorList>
    </citation>
    <scope>NUCLEOTIDE SEQUENCE [LARGE SCALE GENOMIC DNA]</scope>
    <source>
        <strain evidence="2 3">MS6</strain>
    </source>
</reference>
<dbReference type="HOGENOM" id="CLU_1447957_0_0_1"/>
<evidence type="ECO:0000256" key="1">
    <source>
        <dbReference type="SAM" id="MobiDB-lite"/>
    </source>
</evidence>
<feature type="region of interest" description="Disordered" evidence="1">
    <location>
        <begin position="1"/>
        <end position="22"/>
    </location>
</feature>
<organism evidence="2 3">
    <name type="scientific">Macrophomina phaseolina (strain MS6)</name>
    <name type="common">Charcoal rot fungus</name>
    <dbReference type="NCBI Taxonomy" id="1126212"/>
    <lineage>
        <taxon>Eukaryota</taxon>
        <taxon>Fungi</taxon>
        <taxon>Dikarya</taxon>
        <taxon>Ascomycota</taxon>
        <taxon>Pezizomycotina</taxon>
        <taxon>Dothideomycetes</taxon>
        <taxon>Dothideomycetes incertae sedis</taxon>
        <taxon>Botryosphaeriales</taxon>
        <taxon>Botryosphaeriaceae</taxon>
        <taxon>Macrophomina</taxon>
    </lineage>
</organism>
<gene>
    <name evidence="2" type="ORF">MPH_13650</name>
</gene>
<dbReference type="Proteomes" id="UP000007129">
    <property type="component" value="Unassembled WGS sequence"/>
</dbReference>
<dbReference type="EMBL" id="AHHD01000708">
    <property type="protein sequence ID" value="EKG09336.1"/>
    <property type="molecule type" value="Genomic_DNA"/>
</dbReference>
<feature type="compositionally biased region" description="Basic and acidic residues" evidence="1">
    <location>
        <begin position="1"/>
        <end position="17"/>
    </location>
</feature>
<name>K2QHR2_MACPH</name>
<dbReference type="VEuPathDB" id="FungiDB:MPH_13650"/>
<feature type="region of interest" description="Disordered" evidence="1">
    <location>
        <begin position="62"/>
        <end position="85"/>
    </location>
</feature>
<dbReference type="AlphaFoldDB" id="K2QHR2"/>
<feature type="region of interest" description="Disordered" evidence="1">
    <location>
        <begin position="109"/>
        <end position="187"/>
    </location>
</feature>
<feature type="compositionally biased region" description="Acidic residues" evidence="1">
    <location>
        <begin position="160"/>
        <end position="169"/>
    </location>
</feature>
<comment type="caution">
    <text evidence="2">The sequence shown here is derived from an EMBL/GenBank/DDBJ whole genome shotgun (WGS) entry which is preliminary data.</text>
</comment>
<accession>K2QHR2</accession>
<proteinExistence type="predicted"/>